<dbReference type="GO" id="GO:0003676">
    <property type="term" value="F:nucleic acid binding"/>
    <property type="evidence" value="ECO:0007669"/>
    <property type="project" value="InterPro"/>
</dbReference>
<dbReference type="Proteomes" id="UP001206014">
    <property type="component" value="Unassembled WGS sequence"/>
</dbReference>
<evidence type="ECO:0000313" key="13">
    <source>
        <dbReference type="EMBL" id="RHL42068.1"/>
    </source>
</evidence>
<sequence>MKLNLTKPLIVFDLETTGLDMIKDRIIQISYIKVMPDGTEDRKNLFVNPCKEIPAEVVALTGISNEDVKDAPTFKQLAATLEKEFTGCDFAGYNSNHFDVPMLAEEFLRAGIDFDFNKCRLIDAQTIFMKMERRNLAAAYKFYCGRKMEEDFEAHRADQDTEATYRVLMGELDKYAPGVQDEPERVLNNNMDELADFSKQKDNVDFAGRIVWEEVKDAQGNVVNDENGNPLKHEVFNFGKYKGWDVAEILTKDPGYFTWVLGSDFTNNTKQVLTRIRLREFNKRMGK</sequence>
<dbReference type="Proteomes" id="UP000286211">
    <property type="component" value="Unassembled WGS sequence"/>
</dbReference>
<feature type="domain" description="Exonuclease" evidence="1">
    <location>
        <begin position="8"/>
        <end position="177"/>
    </location>
</feature>
<dbReference type="Proteomes" id="UP000283672">
    <property type="component" value="Unassembled WGS sequence"/>
</dbReference>
<dbReference type="EMBL" id="QROP01000002">
    <property type="protein sequence ID" value="RHL42068.1"/>
    <property type="molecule type" value="Genomic_DNA"/>
</dbReference>
<dbReference type="Pfam" id="PF20600">
    <property type="entry name" value="ExoX-like_C"/>
    <property type="match status" value="1"/>
</dbReference>
<dbReference type="EMBL" id="JANDWU010000006">
    <property type="protein sequence ID" value="MCP9548806.1"/>
    <property type="molecule type" value="Genomic_DNA"/>
</dbReference>
<dbReference type="SUPFAM" id="SSF53098">
    <property type="entry name" value="Ribonuclease H-like"/>
    <property type="match status" value="1"/>
</dbReference>
<protein>
    <submittedName>
        <fullName evidence="13">3'-5' exonuclease</fullName>
    </submittedName>
</protein>
<evidence type="ECO:0000313" key="8">
    <source>
        <dbReference type="EMBL" id="RGN10262.1"/>
    </source>
</evidence>
<evidence type="ECO:0000313" key="2">
    <source>
        <dbReference type="EMBL" id="MBV3407948.1"/>
    </source>
</evidence>
<dbReference type="EMBL" id="JAPDVG010000001">
    <property type="protein sequence ID" value="MCW4130874.1"/>
    <property type="molecule type" value="Genomic_DNA"/>
</dbReference>
<evidence type="ECO:0000259" key="1">
    <source>
        <dbReference type="SMART" id="SM00479"/>
    </source>
</evidence>
<dbReference type="SMART" id="SM00479">
    <property type="entry name" value="EXOIII"/>
    <property type="match status" value="1"/>
</dbReference>
<dbReference type="PANTHER" id="PTHR30231">
    <property type="entry name" value="DNA POLYMERASE III SUBUNIT EPSILON"/>
    <property type="match status" value="1"/>
</dbReference>
<proteinExistence type="predicted"/>
<evidence type="ECO:0000313" key="3">
    <source>
        <dbReference type="EMBL" id="MCP9501460.1"/>
    </source>
</evidence>
<evidence type="ECO:0000313" key="18">
    <source>
        <dbReference type="Proteomes" id="UP000286211"/>
    </source>
</evidence>
<keyword evidence="13" id="KW-0378">Hydrolase</keyword>
<evidence type="ECO:0000313" key="6">
    <source>
        <dbReference type="EMBL" id="MCW4130874.1"/>
    </source>
</evidence>
<dbReference type="GO" id="GO:0008408">
    <property type="term" value="F:3'-5' exonuclease activity"/>
    <property type="evidence" value="ECO:0007669"/>
    <property type="project" value="TreeGrafter"/>
</dbReference>
<dbReference type="EMBL" id="QRIN01000029">
    <property type="protein sequence ID" value="RHG65642.1"/>
    <property type="molecule type" value="Genomic_DNA"/>
</dbReference>
<dbReference type="EMBL" id="JANDXR010000007">
    <property type="protein sequence ID" value="MCP9501460.1"/>
    <property type="molecule type" value="Genomic_DNA"/>
</dbReference>
<name>A0A3E5EB02_9BACT</name>
<evidence type="ECO:0000313" key="12">
    <source>
        <dbReference type="EMBL" id="RHK10641.1"/>
    </source>
</evidence>
<evidence type="ECO:0000313" key="14">
    <source>
        <dbReference type="Proteomes" id="UP000261245"/>
    </source>
</evidence>
<dbReference type="Proteomes" id="UP000283872">
    <property type="component" value="Unassembled WGS sequence"/>
</dbReference>
<evidence type="ECO:0000313" key="4">
    <source>
        <dbReference type="EMBL" id="MCP9548806.1"/>
    </source>
</evidence>
<dbReference type="Proteomes" id="UP000261245">
    <property type="component" value="Unassembled WGS sequence"/>
</dbReference>
<dbReference type="InterPro" id="IPR012337">
    <property type="entry name" value="RNaseH-like_sf"/>
</dbReference>
<dbReference type="GO" id="GO:0045004">
    <property type="term" value="P:DNA replication proofreading"/>
    <property type="evidence" value="ECO:0007669"/>
    <property type="project" value="TreeGrafter"/>
</dbReference>
<evidence type="ECO:0000313" key="11">
    <source>
        <dbReference type="EMBL" id="RHG65642.1"/>
    </source>
</evidence>
<dbReference type="InterPro" id="IPR036397">
    <property type="entry name" value="RNaseH_sf"/>
</dbReference>
<dbReference type="Proteomes" id="UP000285236">
    <property type="component" value="Unassembled WGS sequence"/>
</dbReference>
<evidence type="ECO:0000313" key="15">
    <source>
        <dbReference type="Proteomes" id="UP000283672"/>
    </source>
</evidence>
<keyword evidence="13" id="KW-0269">Exonuclease</keyword>
<organism evidence="13 15">
    <name type="scientific">Segatella copri</name>
    <dbReference type="NCBI Taxonomy" id="165179"/>
    <lineage>
        <taxon>Bacteria</taxon>
        <taxon>Pseudomonadati</taxon>
        <taxon>Bacteroidota</taxon>
        <taxon>Bacteroidia</taxon>
        <taxon>Bacteroidales</taxon>
        <taxon>Prevotellaceae</taxon>
        <taxon>Segatella</taxon>
    </lineage>
</organism>
<dbReference type="Proteomes" id="UP001204486">
    <property type="component" value="Unassembled WGS sequence"/>
</dbReference>
<reference evidence="2" key="2">
    <citation type="submission" date="2021-06" db="EMBL/GenBank/DDBJ databases">
        <title>Collection of gut derived symbiotic bacterial strains cultured from healthy donors.</title>
        <authorList>
            <person name="Lin H."/>
            <person name="Littmann E."/>
            <person name="Pamer E.G."/>
        </authorList>
    </citation>
    <scope>NUCLEOTIDE SEQUENCE</scope>
    <source>
        <strain evidence="2">MSK.21.60</strain>
    </source>
</reference>
<evidence type="ECO:0000313" key="17">
    <source>
        <dbReference type="Proteomes" id="UP000285236"/>
    </source>
</evidence>
<dbReference type="InterPro" id="IPR013520">
    <property type="entry name" value="Ribonucl_H"/>
</dbReference>
<dbReference type="CDD" id="cd06127">
    <property type="entry name" value="DEDDh"/>
    <property type="match status" value="1"/>
</dbReference>
<dbReference type="EMBL" id="JAPDVH010000001">
    <property type="protein sequence ID" value="MCW4154840.1"/>
    <property type="molecule type" value="Genomic_DNA"/>
</dbReference>
<dbReference type="EMBL" id="QRNB01000028">
    <property type="protein sequence ID" value="RHK10641.1"/>
    <property type="molecule type" value="Genomic_DNA"/>
</dbReference>
<evidence type="ECO:0000313" key="9">
    <source>
        <dbReference type="EMBL" id="RGS16414.1"/>
    </source>
</evidence>
<evidence type="ECO:0000313" key="7">
    <source>
        <dbReference type="EMBL" id="MCW4154840.1"/>
    </source>
</evidence>
<dbReference type="Gene3D" id="3.30.420.10">
    <property type="entry name" value="Ribonuclease H-like superfamily/Ribonuclease H"/>
    <property type="match status" value="1"/>
</dbReference>
<accession>A0A3E5EB02</accession>
<dbReference type="Proteomes" id="UP000286501">
    <property type="component" value="Unassembled WGS sequence"/>
</dbReference>
<dbReference type="Proteomes" id="UP001196316">
    <property type="component" value="Unassembled WGS sequence"/>
</dbReference>
<dbReference type="EMBL" id="QSUC01000012">
    <property type="protein sequence ID" value="RGN10262.1"/>
    <property type="molecule type" value="Genomic_DNA"/>
</dbReference>
<evidence type="ECO:0000313" key="16">
    <source>
        <dbReference type="Proteomes" id="UP000283872"/>
    </source>
</evidence>
<reference evidence="3" key="3">
    <citation type="submission" date="2022-07" db="EMBL/GenBank/DDBJ databases">
        <title>Prevotella copri.</title>
        <authorList>
            <person name="Yang C."/>
        </authorList>
    </citation>
    <scope>NUCLEOTIDE SEQUENCE</scope>
    <source>
        <strain evidence="5">HF1476</strain>
        <strain evidence="4">HF1805</strain>
        <strain evidence="3">HF88</strain>
    </source>
</reference>
<evidence type="ECO:0000313" key="19">
    <source>
        <dbReference type="Proteomes" id="UP000286501"/>
    </source>
</evidence>
<dbReference type="EMBL" id="JANDWN010000002">
    <property type="protein sequence ID" value="MCP9598661.1"/>
    <property type="molecule type" value="Genomic_DNA"/>
</dbReference>
<dbReference type="Proteomes" id="UP001209168">
    <property type="component" value="Unassembled WGS sequence"/>
</dbReference>
<dbReference type="GO" id="GO:0005829">
    <property type="term" value="C:cytosol"/>
    <property type="evidence" value="ECO:0007669"/>
    <property type="project" value="TreeGrafter"/>
</dbReference>
<dbReference type="Proteomes" id="UP001209417">
    <property type="component" value="Unassembled WGS sequence"/>
</dbReference>
<dbReference type="EMBL" id="QRVA01000013">
    <property type="protein sequence ID" value="RGS16414.1"/>
    <property type="molecule type" value="Genomic_DNA"/>
</dbReference>
<dbReference type="AlphaFoldDB" id="A0A3E5EB02"/>
<reference evidence="14 15" key="1">
    <citation type="submission" date="2018-08" db="EMBL/GenBank/DDBJ databases">
        <title>A genome reference for cultivated species of the human gut microbiota.</title>
        <authorList>
            <person name="Zou Y."/>
            <person name="Xue W."/>
            <person name="Luo G."/>
        </authorList>
    </citation>
    <scope>NUCLEOTIDE SEQUENCE [LARGE SCALE GENOMIC DNA]</scope>
    <source>
        <strain evidence="10 17">AF15-25</strain>
        <strain evidence="9 16">AF24-12</strain>
        <strain evidence="13 15">AF38-11</strain>
        <strain evidence="12 18">AF46-2NS</strain>
        <strain evidence="11 19">AM22-1</strain>
        <strain evidence="8 14">OM06-11</strain>
    </source>
</reference>
<dbReference type="RefSeq" id="WP_117586197.1">
    <property type="nucleotide sequence ID" value="NZ_CATKVS010000003.1"/>
</dbReference>
<comment type="caution">
    <text evidence="13">The sequence shown here is derived from an EMBL/GenBank/DDBJ whole genome shotgun (WGS) entry which is preliminary data.</text>
</comment>
<gene>
    <name evidence="13" type="ORF">DW026_01110</name>
    <name evidence="12" type="ORF">DW079_06855</name>
    <name evidence="11" type="ORF">DW250_08170</name>
    <name evidence="10" type="ORF">DWW35_07730</name>
    <name evidence="9" type="ORF">DWY11_07015</name>
    <name evidence="8" type="ORF">DXB80_06470</name>
    <name evidence="2" type="ORF">KSW80_05935</name>
    <name evidence="5" type="ORF">NNC55_01620</name>
    <name evidence="4" type="ORF">NNC68_04845</name>
    <name evidence="3" type="ORF">NND11_07815</name>
    <name evidence="6" type="ORF">ONT19_04505</name>
    <name evidence="7" type="ORF">ONT23_04640</name>
</gene>
<dbReference type="Pfam" id="PF00929">
    <property type="entry name" value="RNase_T"/>
    <property type="match status" value="1"/>
</dbReference>
<dbReference type="PANTHER" id="PTHR30231:SF41">
    <property type="entry name" value="DNA POLYMERASE III SUBUNIT EPSILON"/>
    <property type="match status" value="1"/>
</dbReference>
<dbReference type="InterPro" id="IPR046768">
    <property type="entry name" value="ExoX-like_C"/>
</dbReference>
<keyword evidence="13" id="KW-0540">Nuclease</keyword>
<reference evidence="6" key="4">
    <citation type="submission" date="2022-11" db="EMBL/GenBank/DDBJ databases">
        <title>Genomic repertoires linked with pathogenic potency of arthritogenic Prevotella copri isolated from the gut of rheumatoid arthritis patients.</title>
        <authorList>
            <person name="Nii T."/>
            <person name="Maeda Y."/>
            <person name="Motooka D."/>
            <person name="Naito M."/>
            <person name="Matsumoto Y."/>
            <person name="Ogawa T."/>
            <person name="Oguro-Igashira E."/>
            <person name="Kishikawa T."/>
            <person name="Yamashita M."/>
            <person name="Koizumi S."/>
            <person name="Kurakawa T."/>
            <person name="Okumura R."/>
            <person name="Kayama H."/>
            <person name="Murakami M."/>
            <person name="Sakaguchi T."/>
            <person name="Das B."/>
            <person name="Nakamura S."/>
            <person name="Okada Y."/>
            <person name="Kumanogoh A."/>
            <person name="Takeda K."/>
        </authorList>
    </citation>
    <scope>NUCLEOTIDE SEQUENCE</scope>
    <source>
        <strain evidence="7">H012_8</strain>
        <strain evidence="6">H019-1</strain>
    </source>
</reference>
<dbReference type="EMBL" id="QRYP01000017">
    <property type="protein sequence ID" value="RGU96962.1"/>
    <property type="molecule type" value="Genomic_DNA"/>
</dbReference>
<dbReference type="EMBL" id="JAHOEP010000012">
    <property type="protein sequence ID" value="MBV3407948.1"/>
    <property type="molecule type" value="Genomic_DNA"/>
</dbReference>
<dbReference type="Proteomes" id="UP001205506">
    <property type="component" value="Unassembled WGS sequence"/>
</dbReference>
<evidence type="ECO:0000313" key="10">
    <source>
        <dbReference type="EMBL" id="RGU96962.1"/>
    </source>
</evidence>
<evidence type="ECO:0000313" key="5">
    <source>
        <dbReference type="EMBL" id="MCP9598661.1"/>
    </source>
</evidence>